<comment type="subcellular location">
    <subcellularLocation>
        <location evidence="2">Mitochondrion outer membrane</location>
        <topology evidence="2">Single-pass membrane protein</topology>
    </subcellularLocation>
</comment>
<protein>
    <recommendedName>
        <fullName evidence="15">Large ribosomal subunit protein bL33c</fullName>
        <ecNumber evidence="5">2.5.1.47</ecNumber>
    </recommendedName>
    <alternativeName>
        <fullName evidence="17">Cysteine synthase-like protein</fullName>
    </alternativeName>
</protein>
<dbReference type="SUPFAM" id="SSF57829">
    <property type="entry name" value="Zn-binding ribosomal proteins"/>
    <property type="match status" value="1"/>
</dbReference>
<dbReference type="SUPFAM" id="SSF53686">
    <property type="entry name" value="Tryptophan synthase beta subunit-like PLP-dependent enzymes"/>
    <property type="match status" value="1"/>
</dbReference>
<dbReference type="GO" id="GO:0005741">
    <property type="term" value="C:mitochondrial outer membrane"/>
    <property type="evidence" value="ECO:0007669"/>
    <property type="project" value="UniProtKB-SubCell"/>
</dbReference>
<comment type="cofactor">
    <cofactor evidence="1">
        <name>pyridoxal 5'-phosphate</name>
        <dbReference type="ChEBI" id="CHEBI:597326"/>
    </cofactor>
</comment>
<dbReference type="NCBIfam" id="NF001860">
    <property type="entry name" value="PRK00595.1"/>
    <property type="match status" value="1"/>
</dbReference>
<evidence type="ECO:0000256" key="6">
    <source>
        <dbReference type="ARBA" id="ARBA00022679"/>
    </source>
</evidence>
<evidence type="ECO:0000259" key="19">
    <source>
        <dbReference type="Pfam" id="PF00291"/>
    </source>
</evidence>
<dbReference type="GO" id="GO:0006412">
    <property type="term" value="P:translation"/>
    <property type="evidence" value="ECO:0007669"/>
    <property type="project" value="InterPro"/>
</dbReference>
<dbReference type="Proteomes" id="UP001445335">
    <property type="component" value="Unassembled WGS sequence"/>
</dbReference>
<dbReference type="Gene3D" id="3.40.50.1100">
    <property type="match status" value="2"/>
</dbReference>
<evidence type="ECO:0000256" key="4">
    <source>
        <dbReference type="ARBA" id="ARBA00007596"/>
    </source>
</evidence>
<dbReference type="Pfam" id="PF00471">
    <property type="entry name" value="Ribosomal_L33"/>
    <property type="match status" value="1"/>
</dbReference>
<evidence type="ECO:0000256" key="5">
    <source>
        <dbReference type="ARBA" id="ARBA00012681"/>
    </source>
</evidence>
<evidence type="ECO:0000313" key="21">
    <source>
        <dbReference type="Proteomes" id="UP001445335"/>
    </source>
</evidence>
<dbReference type="FunFam" id="3.40.50.1100:FF:000049">
    <property type="entry name" value="Cysteine synthase, putative"/>
    <property type="match status" value="1"/>
</dbReference>
<dbReference type="PANTHER" id="PTHR10314">
    <property type="entry name" value="CYSTATHIONINE BETA-SYNTHASE"/>
    <property type="match status" value="1"/>
</dbReference>
<keyword evidence="11 18" id="KW-1133">Transmembrane helix</keyword>
<evidence type="ECO:0000256" key="12">
    <source>
        <dbReference type="ARBA" id="ARBA00023128"/>
    </source>
</evidence>
<keyword evidence="9" id="KW-0663">Pyridoxal phosphate</keyword>
<dbReference type="Gene3D" id="2.20.28.120">
    <property type="entry name" value="Ribosomal protein L33"/>
    <property type="match status" value="1"/>
</dbReference>
<dbReference type="GO" id="GO:0006535">
    <property type="term" value="P:cysteine biosynthetic process from serine"/>
    <property type="evidence" value="ECO:0007669"/>
    <property type="project" value="InterPro"/>
</dbReference>
<dbReference type="PROSITE" id="PS00901">
    <property type="entry name" value="CYS_SYNTHASE"/>
    <property type="match status" value="1"/>
</dbReference>
<organism evidence="20 21">
    <name type="scientific">Elliptochloris bilobata</name>
    <dbReference type="NCBI Taxonomy" id="381761"/>
    <lineage>
        <taxon>Eukaryota</taxon>
        <taxon>Viridiplantae</taxon>
        <taxon>Chlorophyta</taxon>
        <taxon>core chlorophytes</taxon>
        <taxon>Trebouxiophyceae</taxon>
        <taxon>Trebouxiophyceae incertae sedis</taxon>
        <taxon>Elliptochloris clade</taxon>
        <taxon>Elliptochloris</taxon>
    </lineage>
</organism>
<comment type="similarity">
    <text evidence="3">Belongs to the cysteine synthase/cystathionine beta-synthase family.</text>
</comment>
<dbReference type="InterPro" id="IPR018264">
    <property type="entry name" value="Ribosomal_bL33_CS"/>
</dbReference>
<evidence type="ECO:0000256" key="13">
    <source>
        <dbReference type="ARBA" id="ARBA00023136"/>
    </source>
</evidence>
<dbReference type="InterPro" id="IPR001926">
    <property type="entry name" value="TrpB-like_PALP"/>
</dbReference>
<evidence type="ECO:0000256" key="14">
    <source>
        <dbReference type="ARBA" id="ARBA00023274"/>
    </source>
</evidence>
<evidence type="ECO:0000256" key="3">
    <source>
        <dbReference type="ARBA" id="ARBA00007103"/>
    </source>
</evidence>
<dbReference type="GO" id="GO:1990904">
    <property type="term" value="C:ribonucleoprotein complex"/>
    <property type="evidence" value="ECO:0007669"/>
    <property type="project" value="UniProtKB-KW"/>
</dbReference>
<dbReference type="GO" id="GO:0004124">
    <property type="term" value="F:cysteine synthase activity"/>
    <property type="evidence" value="ECO:0007669"/>
    <property type="project" value="UniProtKB-EC"/>
</dbReference>
<proteinExistence type="inferred from homology"/>
<dbReference type="Pfam" id="PF00291">
    <property type="entry name" value="PALP"/>
    <property type="match status" value="1"/>
</dbReference>
<keyword evidence="7 18" id="KW-0812">Transmembrane</keyword>
<evidence type="ECO:0000256" key="1">
    <source>
        <dbReference type="ARBA" id="ARBA00001933"/>
    </source>
</evidence>
<dbReference type="PROSITE" id="PS00582">
    <property type="entry name" value="RIBOSOMAL_L33"/>
    <property type="match status" value="1"/>
</dbReference>
<dbReference type="CDD" id="cd01561">
    <property type="entry name" value="CBS_like"/>
    <property type="match status" value="1"/>
</dbReference>
<dbReference type="AlphaFoldDB" id="A0AAW1SIZ7"/>
<dbReference type="NCBIfam" id="TIGR01023">
    <property type="entry name" value="rpmG_bact"/>
    <property type="match status" value="1"/>
</dbReference>
<evidence type="ECO:0000256" key="11">
    <source>
        <dbReference type="ARBA" id="ARBA00022989"/>
    </source>
</evidence>
<evidence type="ECO:0000256" key="16">
    <source>
        <dbReference type="ARBA" id="ARBA00047931"/>
    </source>
</evidence>
<evidence type="ECO:0000256" key="9">
    <source>
        <dbReference type="ARBA" id="ARBA00022898"/>
    </source>
</evidence>
<dbReference type="GO" id="GO:0003735">
    <property type="term" value="F:structural constituent of ribosome"/>
    <property type="evidence" value="ECO:0007669"/>
    <property type="project" value="InterPro"/>
</dbReference>
<name>A0AAW1SIZ7_9CHLO</name>
<evidence type="ECO:0000256" key="17">
    <source>
        <dbReference type="ARBA" id="ARBA00078545"/>
    </source>
</evidence>
<evidence type="ECO:0000256" key="18">
    <source>
        <dbReference type="SAM" id="Phobius"/>
    </source>
</evidence>
<dbReference type="InterPro" id="IPR038584">
    <property type="entry name" value="Ribosomal_bL33_sf"/>
</dbReference>
<gene>
    <name evidence="20" type="ORF">WJX81_002786</name>
</gene>
<feature type="transmembrane region" description="Helical" evidence="18">
    <location>
        <begin position="55"/>
        <end position="75"/>
    </location>
</feature>
<keyword evidence="10" id="KW-0689">Ribosomal protein</keyword>
<dbReference type="InterPro" id="IPR036052">
    <property type="entry name" value="TrpB-like_PALP_sf"/>
</dbReference>
<feature type="domain" description="Tryptophan synthase beta chain-like PALP" evidence="19">
    <location>
        <begin position="95"/>
        <end position="409"/>
    </location>
</feature>
<keyword evidence="6" id="KW-0808">Transferase</keyword>
<dbReference type="InterPro" id="IPR050214">
    <property type="entry name" value="Cys_Synth/Cystath_Beta-Synth"/>
</dbReference>
<dbReference type="FunFam" id="3.40.50.1100:FF:000096">
    <property type="entry name" value="Related to cysteine synthase"/>
    <property type="match status" value="1"/>
</dbReference>
<dbReference type="InterPro" id="IPR001216">
    <property type="entry name" value="P-phosphate_BS"/>
</dbReference>
<evidence type="ECO:0000256" key="7">
    <source>
        <dbReference type="ARBA" id="ARBA00022692"/>
    </source>
</evidence>
<keyword evidence="12" id="KW-0496">Mitochondrion</keyword>
<keyword evidence="8" id="KW-1000">Mitochondrion outer membrane</keyword>
<evidence type="ECO:0000313" key="20">
    <source>
        <dbReference type="EMBL" id="KAK9845802.1"/>
    </source>
</evidence>
<sequence>MAKGKGALLIKLLSTAGTGYFYVKKKNPRTLPNKLQLMKYDPRVKRHRMTWKRDAALVLLGAAGCALTLQAARWLRQRAGRTSSARCGGPVDGVEGLIGNTPLVRIRSLSELTGCEILGKAEFLNPGGSIKDRIALAIVREALEQGGLRRSGLITEGSAGSTGISLAMVAAAHGCRCAVALPDDAASEKAALLEALGARVLRQRPVSIAHPQHFVNVARRETNAHGANGKVGGSGGGGAVFADQFENLGNYRAHLATGAEIWAQTGGRLDAFVSGAGTGGTIAGVSRYLKARDPRIQVVLIDPPGSSLFNAVMRGVAFAREEAEGTRLRHPCDTITEGIGINRLTANFLQAQVDSAFQGTDREAVEMAAHLLRRDGLFLGSSAAMNCIGAVKVARKLGPGHTIVTVLCDGGHRHLSRFHSSEFLASVGLTPQHCDDDLGFVA</sequence>
<comment type="similarity">
    <text evidence="4">Belongs to the bacterial ribosomal protein bL33 family.</text>
</comment>
<keyword evidence="21" id="KW-1185">Reference proteome</keyword>
<keyword evidence="13 18" id="KW-0472">Membrane</keyword>
<dbReference type="GO" id="GO:0005840">
    <property type="term" value="C:ribosome"/>
    <property type="evidence" value="ECO:0007669"/>
    <property type="project" value="UniProtKB-KW"/>
</dbReference>
<keyword evidence="14" id="KW-0687">Ribonucleoprotein</keyword>
<dbReference type="EC" id="2.5.1.47" evidence="5"/>
<evidence type="ECO:0000256" key="2">
    <source>
        <dbReference type="ARBA" id="ARBA00004572"/>
    </source>
</evidence>
<dbReference type="InterPro" id="IPR011332">
    <property type="entry name" value="Ribosomal_zn-bd"/>
</dbReference>
<accession>A0AAW1SIZ7</accession>
<reference evidence="20 21" key="1">
    <citation type="journal article" date="2024" name="Nat. Commun.">
        <title>Phylogenomics reveals the evolutionary origins of lichenization in chlorophyte algae.</title>
        <authorList>
            <person name="Puginier C."/>
            <person name="Libourel C."/>
            <person name="Otte J."/>
            <person name="Skaloud P."/>
            <person name="Haon M."/>
            <person name="Grisel S."/>
            <person name="Petersen M."/>
            <person name="Berrin J.G."/>
            <person name="Delaux P.M."/>
            <person name="Dal Grande F."/>
            <person name="Keller J."/>
        </authorList>
    </citation>
    <scope>NUCLEOTIDE SEQUENCE [LARGE SCALE GENOMIC DNA]</scope>
    <source>
        <strain evidence="20 21">SAG 245.80</strain>
    </source>
</reference>
<evidence type="ECO:0000256" key="15">
    <source>
        <dbReference type="ARBA" id="ARBA00035276"/>
    </source>
</evidence>
<dbReference type="InterPro" id="IPR001705">
    <property type="entry name" value="Ribosomal_bL33"/>
</dbReference>
<evidence type="ECO:0000256" key="8">
    <source>
        <dbReference type="ARBA" id="ARBA00022787"/>
    </source>
</evidence>
<comment type="caution">
    <text evidence="20">The sequence shown here is derived from an EMBL/GenBank/DDBJ whole genome shotgun (WGS) entry which is preliminary data.</text>
</comment>
<comment type="catalytic activity">
    <reaction evidence="16">
        <text>O-acetyl-L-serine + hydrogen sulfide = L-cysteine + acetate</text>
        <dbReference type="Rhea" id="RHEA:14829"/>
        <dbReference type="ChEBI" id="CHEBI:29919"/>
        <dbReference type="ChEBI" id="CHEBI:30089"/>
        <dbReference type="ChEBI" id="CHEBI:35235"/>
        <dbReference type="ChEBI" id="CHEBI:58340"/>
        <dbReference type="EC" id="2.5.1.47"/>
    </reaction>
</comment>
<evidence type="ECO:0000256" key="10">
    <source>
        <dbReference type="ARBA" id="ARBA00022980"/>
    </source>
</evidence>
<dbReference type="EMBL" id="JALJOU010000002">
    <property type="protein sequence ID" value="KAK9845802.1"/>
    <property type="molecule type" value="Genomic_DNA"/>
</dbReference>